<feature type="transmembrane region" description="Helical" evidence="2">
    <location>
        <begin position="327"/>
        <end position="348"/>
    </location>
</feature>
<feature type="compositionally biased region" description="Pro residues" evidence="1">
    <location>
        <begin position="449"/>
        <end position="465"/>
    </location>
</feature>
<feature type="transmembrane region" description="Helical" evidence="2">
    <location>
        <begin position="215"/>
        <end position="234"/>
    </location>
</feature>
<dbReference type="Pfam" id="PF01757">
    <property type="entry name" value="Acyl_transf_3"/>
    <property type="match status" value="1"/>
</dbReference>
<protein>
    <submittedName>
        <fullName evidence="4">Acyltransferase</fullName>
        <ecNumber evidence="4">2.3.1.-</ecNumber>
    </submittedName>
</protein>
<keyword evidence="5" id="KW-1185">Reference proteome</keyword>
<organism evidence="4 5">
    <name type="scientific">Kocuria oceani</name>
    <dbReference type="NCBI Taxonomy" id="988827"/>
    <lineage>
        <taxon>Bacteria</taxon>
        <taxon>Bacillati</taxon>
        <taxon>Actinomycetota</taxon>
        <taxon>Actinomycetes</taxon>
        <taxon>Micrococcales</taxon>
        <taxon>Micrococcaceae</taxon>
        <taxon>Kocuria</taxon>
    </lineage>
</organism>
<evidence type="ECO:0000313" key="5">
    <source>
        <dbReference type="Proteomes" id="UP001595797"/>
    </source>
</evidence>
<sequence length="465" mass="49035">MSGSEPGRDRYLDLLRSIALVRVVAYHTFAGALFSLLFPAMGVMFALAGALMARSLRRPAAGVLRSRARRVLVPLWVYAATVLALLVGQGWSPGADGSWGQVLLWFLPVGDPVFPESAGTGTVDPTWPVQAGEILWYVRTYFWFMLLSPVLLRAFRARPWPVLLAPLALSGLLALGAVPLPSWADAPVTDAATYGSCWLLGFAHQSGLLRRVPRGLVLAAGPAVMVLGLWWAAGHLGESGWDLNEIPFAQALWSFGFCAVLLRISPSWQDLPRPLRFLDGVVSLLNARAMTVYLWHNLLLVVTVVLIDVLWSSDLLATAVPGMLESPWLSFLLVWPLLAAVVLAVGWAEDLAAGRRPRLWPVRPAPVRIVPGSPRSAGTGRVHPAPAGPAAAGSAPAGSAADGSAAAGSPAADSAADGTGPGAPVPVRPTGAPGFSGRSWLYPRAAREPVPPEALSPRSPGPGPG</sequence>
<name>A0ABV9TFL9_9MICC</name>
<keyword evidence="4" id="KW-0808">Transferase</keyword>
<keyword evidence="2" id="KW-0812">Transmembrane</keyword>
<keyword evidence="2" id="KW-0472">Membrane</keyword>
<feature type="compositionally biased region" description="Low complexity" evidence="1">
    <location>
        <begin position="384"/>
        <end position="418"/>
    </location>
</feature>
<feature type="domain" description="Acyltransferase 3" evidence="3">
    <location>
        <begin position="10"/>
        <end position="347"/>
    </location>
</feature>
<feature type="region of interest" description="Disordered" evidence="1">
    <location>
        <begin position="370"/>
        <end position="465"/>
    </location>
</feature>
<feature type="transmembrane region" description="Helical" evidence="2">
    <location>
        <begin position="246"/>
        <end position="264"/>
    </location>
</feature>
<dbReference type="InterPro" id="IPR002656">
    <property type="entry name" value="Acyl_transf_3_dom"/>
</dbReference>
<feature type="transmembrane region" description="Helical" evidence="2">
    <location>
        <begin position="71"/>
        <end position="91"/>
    </location>
</feature>
<feature type="transmembrane region" description="Helical" evidence="2">
    <location>
        <begin position="24"/>
        <end position="51"/>
    </location>
</feature>
<feature type="transmembrane region" description="Helical" evidence="2">
    <location>
        <begin position="285"/>
        <end position="307"/>
    </location>
</feature>
<dbReference type="EC" id="2.3.1.-" evidence="4"/>
<dbReference type="RefSeq" id="WP_277552154.1">
    <property type="nucleotide sequence ID" value="NZ_JARAMH010000023.1"/>
</dbReference>
<keyword evidence="2" id="KW-1133">Transmembrane helix</keyword>
<dbReference type="Proteomes" id="UP001595797">
    <property type="component" value="Unassembled WGS sequence"/>
</dbReference>
<evidence type="ECO:0000313" key="4">
    <source>
        <dbReference type="EMBL" id="MFC4902250.1"/>
    </source>
</evidence>
<evidence type="ECO:0000256" key="1">
    <source>
        <dbReference type="SAM" id="MobiDB-lite"/>
    </source>
</evidence>
<feature type="transmembrane region" description="Helical" evidence="2">
    <location>
        <begin position="162"/>
        <end position="180"/>
    </location>
</feature>
<proteinExistence type="predicted"/>
<dbReference type="EMBL" id="JBHSIW010000002">
    <property type="protein sequence ID" value="MFC4902250.1"/>
    <property type="molecule type" value="Genomic_DNA"/>
</dbReference>
<evidence type="ECO:0000259" key="3">
    <source>
        <dbReference type="Pfam" id="PF01757"/>
    </source>
</evidence>
<reference evidence="5" key="1">
    <citation type="journal article" date="2019" name="Int. J. Syst. Evol. Microbiol.">
        <title>The Global Catalogue of Microorganisms (GCM) 10K type strain sequencing project: providing services to taxonomists for standard genome sequencing and annotation.</title>
        <authorList>
            <consortium name="The Broad Institute Genomics Platform"/>
            <consortium name="The Broad Institute Genome Sequencing Center for Infectious Disease"/>
            <person name="Wu L."/>
            <person name="Ma J."/>
        </authorList>
    </citation>
    <scope>NUCLEOTIDE SEQUENCE [LARGE SCALE GENOMIC DNA]</scope>
    <source>
        <strain evidence="5">CGMCC 4.6946</strain>
    </source>
</reference>
<comment type="caution">
    <text evidence="4">The sequence shown here is derived from an EMBL/GenBank/DDBJ whole genome shotgun (WGS) entry which is preliminary data.</text>
</comment>
<dbReference type="GO" id="GO:0016746">
    <property type="term" value="F:acyltransferase activity"/>
    <property type="evidence" value="ECO:0007669"/>
    <property type="project" value="UniProtKB-KW"/>
</dbReference>
<feature type="transmembrane region" description="Helical" evidence="2">
    <location>
        <begin position="134"/>
        <end position="155"/>
    </location>
</feature>
<feature type="transmembrane region" description="Helical" evidence="2">
    <location>
        <begin position="186"/>
        <end position="203"/>
    </location>
</feature>
<evidence type="ECO:0000256" key="2">
    <source>
        <dbReference type="SAM" id="Phobius"/>
    </source>
</evidence>
<gene>
    <name evidence="4" type="ORF">ACFPCS_01555</name>
</gene>
<accession>A0ABV9TFL9</accession>
<keyword evidence="4" id="KW-0012">Acyltransferase</keyword>